<proteinExistence type="predicted"/>
<evidence type="ECO:0000313" key="2">
    <source>
        <dbReference type="EMBL" id="OWF39035.1"/>
    </source>
</evidence>
<dbReference type="EMBL" id="NEDP02005548">
    <property type="protein sequence ID" value="OWF39035.1"/>
    <property type="molecule type" value="Genomic_DNA"/>
</dbReference>
<dbReference type="AlphaFoldDB" id="A0A210PRB2"/>
<feature type="region of interest" description="Disordered" evidence="1">
    <location>
        <begin position="148"/>
        <end position="169"/>
    </location>
</feature>
<comment type="caution">
    <text evidence="2">The sequence shown here is derived from an EMBL/GenBank/DDBJ whole genome shotgun (WGS) entry which is preliminary data.</text>
</comment>
<accession>A0A210PRB2</accession>
<organism evidence="2 3">
    <name type="scientific">Mizuhopecten yessoensis</name>
    <name type="common">Japanese scallop</name>
    <name type="synonym">Patinopecten yessoensis</name>
    <dbReference type="NCBI Taxonomy" id="6573"/>
    <lineage>
        <taxon>Eukaryota</taxon>
        <taxon>Metazoa</taxon>
        <taxon>Spiralia</taxon>
        <taxon>Lophotrochozoa</taxon>
        <taxon>Mollusca</taxon>
        <taxon>Bivalvia</taxon>
        <taxon>Autobranchia</taxon>
        <taxon>Pteriomorphia</taxon>
        <taxon>Pectinida</taxon>
        <taxon>Pectinoidea</taxon>
        <taxon>Pectinidae</taxon>
        <taxon>Mizuhopecten</taxon>
    </lineage>
</organism>
<reference evidence="2 3" key="1">
    <citation type="journal article" date="2017" name="Nat. Ecol. Evol.">
        <title>Scallop genome provides insights into evolution of bilaterian karyotype and development.</title>
        <authorList>
            <person name="Wang S."/>
            <person name="Zhang J."/>
            <person name="Jiao W."/>
            <person name="Li J."/>
            <person name="Xun X."/>
            <person name="Sun Y."/>
            <person name="Guo X."/>
            <person name="Huan P."/>
            <person name="Dong B."/>
            <person name="Zhang L."/>
            <person name="Hu X."/>
            <person name="Sun X."/>
            <person name="Wang J."/>
            <person name="Zhao C."/>
            <person name="Wang Y."/>
            <person name="Wang D."/>
            <person name="Huang X."/>
            <person name="Wang R."/>
            <person name="Lv J."/>
            <person name="Li Y."/>
            <person name="Zhang Z."/>
            <person name="Liu B."/>
            <person name="Lu W."/>
            <person name="Hui Y."/>
            <person name="Liang J."/>
            <person name="Zhou Z."/>
            <person name="Hou R."/>
            <person name="Li X."/>
            <person name="Liu Y."/>
            <person name="Li H."/>
            <person name="Ning X."/>
            <person name="Lin Y."/>
            <person name="Zhao L."/>
            <person name="Xing Q."/>
            <person name="Dou J."/>
            <person name="Li Y."/>
            <person name="Mao J."/>
            <person name="Guo H."/>
            <person name="Dou H."/>
            <person name="Li T."/>
            <person name="Mu C."/>
            <person name="Jiang W."/>
            <person name="Fu Q."/>
            <person name="Fu X."/>
            <person name="Miao Y."/>
            <person name="Liu J."/>
            <person name="Yu Q."/>
            <person name="Li R."/>
            <person name="Liao H."/>
            <person name="Li X."/>
            <person name="Kong Y."/>
            <person name="Jiang Z."/>
            <person name="Chourrout D."/>
            <person name="Li R."/>
            <person name="Bao Z."/>
        </authorList>
    </citation>
    <scope>NUCLEOTIDE SEQUENCE [LARGE SCALE GENOMIC DNA]</scope>
    <source>
        <strain evidence="2 3">PY_sf001</strain>
    </source>
</reference>
<evidence type="ECO:0000256" key="1">
    <source>
        <dbReference type="SAM" id="MobiDB-lite"/>
    </source>
</evidence>
<evidence type="ECO:0000313" key="3">
    <source>
        <dbReference type="Proteomes" id="UP000242188"/>
    </source>
</evidence>
<dbReference type="OrthoDB" id="10398578at2759"/>
<keyword evidence="3" id="KW-1185">Reference proteome</keyword>
<name>A0A210PRB2_MIZYE</name>
<dbReference type="Proteomes" id="UP000242188">
    <property type="component" value="Unassembled WGS sequence"/>
</dbReference>
<protein>
    <submittedName>
        <fullName evidence="2">Uncharacterized protein</fullName>
    </submittedName>
</protein>
<feature type="compositionally biased region" description="Polar residues" evidence="1">
    <location>
        <begin position="149"/>
        <end position="160"/>
    </location>
</feature>
<sequence length="253" mass="29169">MNISLLAEPKQEDEDEDAYLLPFGKISQRARRFDELESQKCNQTCKEDENYLSQDLFHSQFEIPPSDAIDRLSRCSPSTDLDKYKKTKKDISTNFIELPPTAVNTQQSLIPGYQVVKVCRGAGISSVTESNTFEALPHPTKLFRRRKQQASVTKTSQRSLRVQPHDKDNQSVAIHLRQLRLKQSRIDANTELDPNDLQRSVTNPHTAVMTQRTTIEKPITTTNISDWETIESWIHGRWKSRSGQHLNWHVQEE</sequence>
<gene>
    <name evidence="2" type="ORF">KP79_PYT15141</name>
</gene>